<protein>
    <submittedName>
        <fullName evidence="1">Uncharacterized protein</fullName>
    </submittedName>
</protein>
<sequence length="55" mass="6461">MFANEIVNNSGEHLDEETWPITDAEMREIFSISVIVEEKRGFHGSLQYYQKTTLR</sequence>
<reference evidence="1" key="2">
    <citation type="submission" date="2015-06" db="UniProtKB">
        <authorList>
            <consortium name="EnsemblPlants"/>
        </authorList>
    </citation>
    <scope>IDENTIFICATION</scope>
    <source>
        <strain evidence="1">DM1-3 516 R44</strain>
    </source>
</reference>
<dbReference type="Proteomes" id="UP000011115">
    <property type="component" value="Unassembled WGS sequence"/>
</dbReference>
<organism evidence="1 2">
    <name type="scientific">Solanum tuberosum</name>
    <name type="common">Potato</name>
    <dbReference type="NCBI Taxonomy" id="4113"/>
    <lineage>
        <taxon>Eukaryota</taxon>
        <taxon>Viridiplantae</taxon>
        <taxon>Streptophyta</taxon>
        <taxon>Embryophyta</taxon>
        <taxon>Tracheophyta</taxon>
        <taxon>Spermatophyta</taxon>
        <taxon>Magnoliopsida</taxon>
        <taxon>eudicotyledons</taxon>
        <taxon>Gunneridae</taxon>
        <taxon>Pentapetalae</taxon>
        <taxon>asterids</taxon>
        <taxon>lamiids</taxon>
        <taxon>Solanales</taxon>
        <taxon>Solanaceae</taxon>
        <taxon>Solanoideae</taxon>
        <taxon>Solaneae</taxon>
        <taxon>Solanum</taxon>
    </lineage>
</organism>
<keyword evidence="2" id="KW-1185">Reference proteome</keyword>
<dbReference type="PaxDb" id="4113-PGSC0003DMT400086485"/>
<proteinExistence type="predicted"/>
<dbReference type="Gramene" id="PGSC0003DMT400086485">
    <property type="protein sequence ID" value="PGSC0003DMT400086485"/>
    <property type="gene ID" value="PGSC0003DMG400036056"/>
</dbReference>
<dbReference type="EnsemblPlants" id="PGSC0003DMT400086485">
    <property type="protein sequence ID" value="PGSC0003DMT400086485"/>
    <property type="gene ID" value="PGSC0003DMG400036056"/>
</dbReference>
<evidence type="ECO:0000313" key="2">
    <source>
        <dbReference type="Proteomes" id="UP000011115"/>
    </source>
</evidence>
<evidence type="ECO:0000313" key="1">
    <source>
        <dbReference type="EnsemblPlants" id="PGSC0003DMT400086485"/>
    </source>
</evidence>
<dbReference type="InParanoid" id="M1DBV5"/>
<accession>M1DBV5</accession>
<dbReference type="AlphaFoldDB" id="M1DBV5"/>
<name>M1DBV5_SOLTU</name>
<reference evidence="2" key="1">
    <citation type="journal article" date="2011" name="Nature">
        <title>Genome sequence and analysis of the tuber crop potato.</title>
        <authorList>
            <consortium name="The Potato Genome Sequencing Consortium"/>
        </authorList>
    </citation>
    <scope>NUCLEOTIDE SEQUENCE [LARGE SCALE GENOMIC DNA]</scope>
    <source>
        <strain evidence="2">cv. DM1-3 516 R44</strain>
    </source>
</reference>
<dbReference type="HOGENOM" id="CLU_3036183_0_0_1"/>